<keyword evidence="9 12" id="KW-0092">Biotin</keyword>
<dbReference type="PROSITE" id="PS00867">
    <property type="entry name" value="CPSASE_2"/>
    <property type="match status" value="1"/>
</dbReference>
<dbReference type="InterPro" id="IPR001882">
    <property type="entry name" value="Biotin_BS"/>
</dbReference>
<evidence type="ECO:0000259" key="17">
    <source>
        <dbReference type="PROSITE" id="PS50991"/>
    </source>
</evidence>
<dbReference type="InterPro" id="IPR016185">
    <property type="entry name" value="PreATP-grasp_dom_sf"/>
</dbReference>
<evidence type="ECO:0000256" key="10">
    <source>
        <dbReference type="ARBA" id="ARBA00023268"/>
    </source>
</evidence>
<keyword evidence="5 12" id="KW-0436">Ligase</keyword>
<evidence type="ECO:0000259" key="16">
    <source>
        <dbReference type="PROSITE" id="PS50979"/>
    </source>
</evidence>
<dbReference type="InterPro" id="IPR011764">
    <property type="entry name" value="Biotin_carboxylation_dom"/>
</dbReference>
<dbReference type="SUPFAM" id="SSF56059">
    <property type="entry name" value="Glutathione synthetase ATP-binding domain-like"/>
    <property type="match status" value="1"/>
</dbReference>
<feature type="domain" description="Pyruvate carboxyltransferase" evidence="17">
    <location>
        <begin position="524"/>
        <end position="793"/>
    </location>
</feature>
<dbReference type="InterPro" id="IPR000891">
    <property type="entry name" value="PYR_CT"/>
</dbReference>
<feature type="domain" description="ATP-grasp" evidence="15">
    <location>
        <begin position="121"/>
        <end position="317"/>
    </location>
</feature>
<dbReference type="PROSITE" id="PS50975">
    <property type="entry name" value="ATP_GRASP"/>
    <property type="match status" value="1"/>
</dbReference>
<dbReference type="PIRSF" id="PIRSF001594">
    <property type="entry name" value="Pyruv_carbox"/>
    <property type="match status" value="1"/>
</dbReference>
<dbReference type="SUPFAM" id="SSF51569">
    <property type="entry name" value="Aldolase"/>
    <property type="match status" value="1"/>
</dbReference>
<dbReference type="InterPro" id="IPR005482">
    <property type="entry name" value="Biotin_COase_C"/>
</dbReference>
<dbReference type="PROSITE" id="PS50991">
    <property type="entry name" value="PYR_CT"/>
    <property type="match status" value="1"/>
</dbReference>
<dbReference type="InterPro" id="IPR055268">
    <property type="entry name" value="PCB-like"/>
</dbReference>
<dbReference type="EMBL" id="UPHM01000028">
    <property type="protein sequence ID" value="VAZ90795.1"/>
    <property type="molecule type" value="Genomic_DNA"/>
</dbReference>
<dbReference type="Pfam" id="PF00289">
    <property type="entry name" value="Biotin_carb_N"/>
    <property type="match status" value="1"/>
</dbReference>
<evidence type="ECO:0000256" key="12">
    <source>
        <dbReference type="PIRNR" id="PIRNR001594"/>
    </source>
</evidence>
<dbReference type="Pfam" id="PF02785">
    <property type="entry name" value="Biotin_carb_C"/>
    <property type="match status" value="1"/>
</dbReference>
<dbReference type="Pfam" id="PF02786">
    <property type="entry name" value="CPSase_L_D2"/>
    <property type="match status" value="1"/>
</dbReference>
<dbReference type="PROSITE" id="PS50968">
    <property type="entry name" value="BIOTINYL_LIPOYL"/>
    <property type="match status" value="1"/>
</dbReference>
<dbReference type="Gene3D" id="3.20.20.70">
    <property type="entry name" value="Aldolase class I"/>
    <property type="match status" value="1"/>
</dbReference>
<dbReference type="SUPFAM" id="SSF51246">
    <property type="entry name" value="Rudiment single hybrid motif"/>
    <property type="match status" value="1"/>
</dbReference>
<comment type="caution">
    <text evidence="18">The sequence shown here is derived from an EMBL/GenBank/DDBJ whole genome shotgun (WGS) entry which is preliminary data.</text>
</comment>
<evidence type="ECO:0000259" key="14">
    <source>
        <dbReference type="PROSITE" id="PS50968"/>
    </source>
</evidence>
<dbReference type="InterPro" id="IPR011054">
    <property type="entry name" value="Rudment_hybrid_motif"/>
</dbReference>
<evidence type="ECO:0000313" key="19">
    <source>
        <dbReference type="Proteomes" id="UP000271464"/>
    </source>
</evidence>
<dbReference type="Gene3D" id="3.10.600.10">
    <property type="entry name" value="pyruvate carboxylase f1077a mutant domain"/>
    <property type="match status" value="1"/>
</dbReference>
<dbReference type="Gene3D" id="3.30.470.20">
    <property type="entry name" value="ATP-grasp fold, B domain"/>
    <property type="match status" value="1"/>
</dbReference>
<evidence type="ECO:0000256" key="6">
    <source>
        <dbReference type="ARBA" id="ARBA00022723"/>
    </source>
</evidence>
<feature type="region of interest" description="Disordered" evidence="13">
    <location>
        <begin position="477"/>
        <end position="502"/>
    </location>
</feature>
<evidence type="ECO:0000256" key="3">
    <source>
        <dbReference type="ARBA" id="ARBA00013057"/>
    </source>
</evidence>
<dbReference type="NCBIfam" id="TIGR01235">
    <property type="entry name" value="pyruv_carbox"/>
    <property type="match status" value="1"/>
</dbReference>
<dbReference type="InterPro" id="IPR011761">
    <property type="entry name" value="ATP-grasp"/>
</dbReference>
<feature type="domain" description="Lipoyl-binding" evidence="14">
    <location>
        <begin position="1053"/>
        <end position="1127"/>
    </location>
</feature>
<evidence type="ECO:0000256" key="2">
    <source>
        <dbReference type="ARBA" id="ARBA00004742"/>
    </source>
</evidence>
<dbReference type="PANTHER" id="PTHR43778">
    <property type="entry name" value="PYRUVATE CARBOXYLASE"/>
    <property type="match status" value="1"/>
</dbReference>
<evidence type="ECO:0000259" key="15">
    <source>
        <dbReference type="PROSITE" id="PS50975"/>
    </source>
</evidence>
<dbReference type="InterPro" id="IPR013785">
    <property type="entry name" value="Aldolase_TIM"/>
</dbReference>
<dbReference type="InterPro" id="IPR005930">
    <property type="entry name" value="Pyruv_COase"/>
</dbReference>
<evidence type="ECO:0000256" key="9">
    <source>
        <dbReference type="ARBA" id="ARBA00023267"/>
    </source>
</evidence>
<dbReference type="Gene3D" id="2.40.50.100">
    <property type="match status" value="1"/>
</dbReference>
<keyword evidence="7 12" id="KW-0547">Nucleotide-binding</keyword>
<keyword evidence="4" id="KW-0312">Gluconeogenesis</keyword>
<dbReference type="SUPFAM" id="SSF51230">
    <property type="entry name" value="Single hybrid motif"/>
    <property type="match status" value="1"/>
</dbReference>
<sequence length="1127" mass="120451">MIAKVLVANRGEIAIRAFRAAYELGIGTVAVYAYEDRNSLHRSKADESYQIGEIGHPVRAYLSVDQIVETARRAGADAIYPGYGFLSENPELARACAAAGITFVGPGAEVLELTGNKSRAVAAAREAGLPVLTSSAPSDSVDELVSAAASLRFPLFVKAVAGGGGRGMRRVGDSAALPEAIEVASREAESAFGDPTVYLEQAVLRPRHIEVQILADTRGNVIHLYERDCSVQRRHQKVIELAPAPNLPAELRTKICADAVAFARHIGYSGAGTVEFLLDQSGDYVFIEMNPRIQVEHTVTEEITDVDLVSSQLRIAAGETLDDLGLEQQAIQPHGAALQCRITTEDPANGFRPDTGRISALRAPGGAGIRLDGSTNLGAEISAHFDSMLVKLTCRGRDFPTAVNRARRAMAEFRIRGVSTNIGFLQAVLDDPDFQAGLITTSFIDERPQLLTARSSADRGTKILNYLADVTVNKPHGTRPSKVYPQDKLPDVDLDTPPPAGSKQRLAELGPEGFARWLRESAAVRLTDTTFRDAHQSLLATRVRTSGLMMVAPYLARSMPQLLSVECWGGATYDVALRFLKEDPWERLAALRQAIPNICLQMLLRGRNTVGYTPYPEVVTSAFIDEATATGIDIFRIFDALNNLESMRPAIDAVRETGSAVAEVAMCYTGDLADPGERLYTLDYYLRLAESVVEAGAHVLAIKDMAGLLRAPASRKLVTALRSRFDLPVHVHTHDTPGGQLASYVAAWHAGADAVDGAAAPLAGTTSQPALSSIVAAAAHTDYDTGLSLAAVCALEPFWEALRKVYAPFESGLPGPTGRVYRHEIPGGQLSNLRQQAIALGLGDRFEEVEEAYAGADRILGRLIKVTPSSKVVGDLALALVGAGVSADEFASDPARFDIPDSVLGFLRGELGDPPGGWPEPLRSTALAGRAPAKPAGQLTGDDEAALAVPGPKRQAVLNRLLFPGPTREFEEHRETYGDTSQLSANQFFYGLRQGEEHRVKLERGVELLIGLEAISEPDERGMRTVMCIINGQLRPVLVRDRSIASAVPAAEKADRGNPTHIAAPFAGVVTVAVSAGDQVTAGQTVATIEAMKMEAPITAPNDGTVQRVAVSDTAQVEGGDLLAVVS</sequence>
<organism evidence="18 19">
    <name type="scientific">Mycobacterium persicum</name>
    <dbReference type="NCBI Taxonomy" id="1487726"/>
    <lineage>
        <taxon>Bacteria</taxon>
        <taxon>Bacillati</taxon>
        <taxon>Actinomycetota</taxon>
        <taxon>Actinomycetes</taxon>
        <taxon>Mycobacteriales</taxon>
        <taxon>Mycobacteriaceae</taxon>
        <taxon>Mycobacterium</taxon>
    </lineage>
</organism>
<dbReference type="InterPro" id="IPR011053">
    <property type="entry name" value="Single_hybrid_motif"/>
</dbReference>
<comment type="pathway">
    <text evidence="2">Carbohydrate biosynthesis; gluconeogenesis.</text>
</comment>
<keyword evidence="19" id="KW-1185">Reference proteome</keyword>
<comment type="catalytic activity">
    <reaction evidence="11">
        <text>N(6)-biotinyl-L-lysyl-[protein] + hydrogencarbonate + ATP = N(6)-carboxybiotinyl-L-lysyl-[protein] + ADP + phosphate + H(+)</text>
        <dbReference type="Rhea" id="RHEA:13501"/>
        <dbReference type="Rhea" id="RHEA-COMP:10505"/>
        <dbReference type="Rhea" id="RHEA-COMP:10506"/>
        <dbReference type="ChEBI" id="CHEBI:15378"/>
        <dbReference type="ChEBI" id="CHEBI:17544"/>
        <dbReference type="ChEBI" id="CHEBI:30616"/>
        <dbReference type="ChEBI" id="CHEBI:43474"/>
        <dbReference type="ChEBI" id="CHEBI:83144"/>
        <dbReference type="ChEBI" id="CHEBI:83145"/>
        <dbReference type="ChEBI" id="CHEBI:456216"/>
        <dbReference type="EC" id="6.3.4.14"/>
    </reaction>
    <physiologicalReaction direction="left-to-right" evidence="11">
        <dbReference type="Rhea" id="RHEA:13502"/>
    </physiologicalReaction>
</comment>
<comment type="function">
    <text evidence="12">Catalyzes a 2-step reaction, involving the ATP-dependent carboxylation of the covalently attached biotin in the first step and the transfer of the carboxyl group to pyruvate in the second.</text>
</comment>
<dbReference type="Pfam" id="PF02436">
    <property type="entry name" value="PYC_OADA"/>
    <property type="match status" value="1"/>
</dbReference>
<dbReference type="RefSeq" id="WP_075545364.1">
    <property type="nucleotide sequence ID" value="NZ_LWCM01000033.1"/>
</dbReference>
<name>A0ABY6RFN0_9MYCO</name>
<dbReference type="NCBIfam" id="NF006761">
    <property type="entry name" value="PRK09282.1"/>
    <property type="match status" value="1"/>
</dbReference>
<evidence type="ECO:0000313" key="18">
    <source>
        <dbReference type="EMBL" id="VAZ90795.1"/>
    </source>
</evidence>
<dbReference type="SUPFAM" id="SSF52440">
    <property type="entry name" value="PreATP-grasp domain"/>
    <property type="match status" value="1"/>
</dbReference>
<dbReference type="SUPFAM" id="SSF89000">
    <property type="entry name" value="post-HMGL domain-like"/>
    <property type="match status" value="1"/>
</dbReference>
<evidence type="ECO:0000256" key="7">
    <source>
        <dbReference type="ARBA" id="ARBA00022741"/>
    </source>
</evidence>
<dbReference type="InterPro" id="IPR003379">
    <property type="entry name" value="Carboxylase_cons_dom"/>
</dbReference>
<keyword evidence="8 12" id="KW-0067">ATP-binding</keyword>
<evidence type="ECO:0000256" key="4">
    <source>
        <dbReference type="ARBA" id="ARBA00022432"/>
    </source>
</evidence>
<dbReference type="Proteomes" id="UP000271464">
    <property type="component" value="Unassembled WGS sequence"/>
</dbReference>
<dbReference type="PROSITE" id="PS00188">
    <property type="entry name" value="BIOTIN"/>
    <property type="match status" value="1"/>
</dbReference>
<dbReference type="InterPro" id="IPR005481">
    <property type="entry name" value="BC-like_N"/>
</dbReference>
<dbReference type="PROSITE" id="PS50979">
    <property type="entry name" value="BC"/>
    <property type="match status" value="1"/>
</dbReference>
<proteinExistence type="predicted"/>
<feature type="domain" description="Biotin carboxylation" evidence="16">
    <location>
        <begin position="1"/>
        <end position="449"/>
    </location>
</feature>
<accession>A0ABY6RFN0</accession>
<dbReference type="InterPro" id="IPR000089">
    <property type="entry name" value="Biotin_lipoyl"/>
</dbReference>
<gene>
    <name evidence="18" type="primary">accA1_4</name>
    <name evidence="18" type="ORF">LAUMK4_01545</name>
</gene>
<dbReference type="InterPro" id="IPR005479">
    <property type="entry name" value="CPAse_ATP-bd"/>
</dbReference>
<evidence type="ECO:0000256" key="8">
    <source>
        <dbReference type="ARBA" id="ARBA00022840"/>
    </source>
</evidence>
<dbReference type="CDD" id="cd06850">
    <property type="entry name" value="biotinyl_domain"/>
    <property type="match status" value="1"/>
</dbReference>
<reference evidence="18 19" key="1">
    <citation type="submission" date="2018-09" db="EMBL/GenBank/DDBJ databases">
        <authorList>
            <person name="Tagini F."/>
        </authorList>
    </citation>
    <scope>NUCLEOTIDE SEQUENCE [LARGE SCALE GENOMIC DNA]</scope>
    <source>
        <strain evidence="18 19">MK4</strain>
    </source>
</reference>
<comment type="catalytic activity">
    <reaction evidence="12">
        <text>hydrogencarbonate + pyruvate + ATP = oxaloacetate + ADP + phosphate + H(+)</text>
        <dbReference type="Rhea" id="RHEA:20844"/>
        <dbReference type="ChEBI" id="CHEBI:15361"/>
        <dbReference type="ChEBI" id="CHEBI:15378"/>
        <dbReference type="ChEBI" id="CHEBI:16452"/>
        <dbReference type="ChEBI" id="CHEBI:17544"/>
        <dbReference type="ChEBI" id="CHEBI:30616"/>
        <dbReference type="ChEBI" id="CHEBI:43474"/>
        <dbReference type="ChEBI" id="CHEBI:456216"/>
        <dbReference type="EC" id="6.4.1.1"/>
    </reaction>
</comment>
<dbReference type="PANTHER" id="PTHR43778:SF2">
    <property type="entry name" value="PYRUVATE CARBOXYLASE, MITOCHONDRIAL"/>
    <property type="match status" value="1"/>
</dbReference>
<evidence type="ECO:0000256" key="1">
    <source>
        <dbReference type="ARBA" id="ARBA00001953"/>
    </source>
</evidence>
<keyword evidence="6" id="KW-0479">Metal-binding</keyword>
<keyword evidence="10" id="KW-0511">Multifunctional enzyme</keyword>
<dbReference type="SMART" id="SM00878">
    <property type="entry name" value="Biotin_carb_C"/>
    <property type="match status" value="1"/>
</dbReference>
<evidence type="ECO:0000256" key="13">
    <source>
        <dbReference type="SAM" id="MobiDB-lite"/>
    </source>
</evidence>
<comment type="cofactor">
    <cofactor evidence="1 12">
        <name>biotin</name>
        <dbReference type="ChEBI" id="CHEBI:57586"/>
    </cofactor>
</comment>
<evidence type="ECO:0000256" key="11">
    <source>
        <dbReference type="ARBA" id="ARBA00048501"/>
    </source>
</evidence>
<dbReference type="Pfam" id="PF00364">
    <property type="entry name" value="Biotin_lipoyl"/>
    <property type="match status" value="1"/>
</dbReference>
<dbReference type="NCBIfam" id="NF009554">
    <property type="entry name" value="PRK12999.1"/>
    <property type="match status" value="1"/>
</dbReference>
<evidence type="ECO:0000256" key="5">
    <source>
        <dbReference type="ARBA" id="ARBA00022598"/>
    </source>
</evidence>
<dbReference type="Pfam" id="PF00682">
    <property type="entry name" value="HMGL-like"/>
    <property type="match status" value="1"/>
</dbReference>
<dbReference type="EC" id="6.4.1.1" evidence="3 12"/>
<protein>
    <recommendedName>
        <fullName evidence="3 12">Pyruvate carboxylase</fullName>
        <ecNumber evidence="3 12">6.4.1.1</ecNumber>
    </recommendedName>
</protein>
<dbReference type="CDD" id="cd07937">
    <property type="entry name" value="DRE_TIM_PC_TC_5S"/>
    <property type="match status" value="1"/>
</dbReference>